<keyword evidence="2" id="KW-1185">Reference proteome</keyword>
<evidence type="ECO:0000313" key="1">
    <source>
        <dbReference type="EMBL" id="THV18069.1"/>
    </source>
</evidence>
<accession>A0A4S8NRJ9</accession>
<protein>
    <submittedName>
        <fullName evidence="1">Uncharacterized protein</fullName>
    </submittedName>
</protein>
<organism evidence="1 2">
    <name type="scientific">Peteryoungia ipomoeae</name>
    <dbReference type="NCBI Taxonomy" id="1210932"/>
    <lineage>
        <taxon>Bacteria</taxon>
        <taxon>Pseudomonadati</taxon>
        <taxon>Pseudomonadota</taxon>
        <taxon>Alphaproteobacteria</taxon>
        <taxon>Hyphomicrobiales</taxon>
        <taxon>Rhizobiaceae</taxon>
        <taxon>Peteryoungia</taxon>
    </lineage>
</organism>
<dbReference type="EMBL" id="STGV01000016">
    <property type="protein sequence ID" value="THV18069.1"/>
    <property type="molecule type" value="Genomic_DNA"/>
</dbReference>
<comment type="caution">
    <text evidence="1">The sequence shown here is derived from an EMBL/GenBank/DDBJ whole genome shotgun (WGS) entry which is preliminary data.</text>
</comment>
<dbReference type="RefSeq" id="WP_136600492.1">
    <property type="nucleotide sequence ID" value="NZ_STGV01000016.1"/>
</dbReference>
<evidence type="ECO:0000313" key="2">
    <source>
        <dbReference type="Proteomes" id="UP000308828"/>
    </source>
</evidence>
<gene>
    <name evidence="1" type="ORF">FAA97_20915</name>
</gene>
<sequence length="67" mass="7165">MRRAETGSARQALSAVALEETGRQMAALLTAMLSERVAVRRAARDLEAAEDGRLEGLRREAGPGGEK</sequence>
<dbReference type="AlphaFoldDB" id="A0A4S8NRJ9"/>
<proteinExistence type="predicted"/>
<reference evidence="1 2" key="1">
    <citation type="submission" date="2019-04" db="EMBL/GenBank/DDBJ databases">
        <title>Genome sequence of strain shin9-1.</title>
        <authorList>
            <person name="Gao J."/>
            <person name="Sun J."/>
        </authorList>
    </citation>
    <scope>NUCLEOTIDE SEQUENCE [LARGE SCALE GENOMIC DNA]</scope>
    <source>
        <strain evidence="2">shin9-1</strain>
    </source>
</reference>
<dbReference type="Proteomes" id="UP000308828">
    <property type="component" value="Unassembled WGS sequence"/>
</dbReference>
<name>A0A4S8NRJ9_9HYPH</name>